<name>A0A4V1QS24_9MICO</name>
<dbReference type="EMBL" id="SDPL01000194">
    <property type="protein sequence ID" value="RXZ46903.1"/>
    <property type="molecule type" value="Genomic_DNA"/>
</dbReference>
<keyword evidence="5 9" id="KW-0547">Nucleotide-binding</keyword>
<reference evidence="10 11" key="1">
    <citation type="submission" date="2019-01" db="EMBL/GenBank/DDBJ databases">
        <authorList>
            <person name="Li J."/>
        </authorList>
    </citation>
    <scope>NUCLEOTIDE SEQUENCE [LARGE SCALE GENOMIC DNA]</scope>
    <source>
        <strain evidence="10 11">CGMCC 4.7180</strain>
    </source>
</reference>
<gene>
    <name evidence="10" type="ORF">ESO86_10385</name>
</gene>
<evidence type="ECO:0000256" key="5">
    <source>
        <dbReference type="ARBA" id="ARBA00022741"/>
    </source>
</evidence>
<dbReference type="Pfam" id="PF01202">
    <property type="entry name" value="SKI"/>
    <property type="match status" value="1"/>
</dbReference>
<dbReference type="OrthoDB" id="9795716at2"/>
<dbReference type="PANTHER" id="PTHR43442:SF3">
    <property type="entry name" value="GLUCONOKINASE-RELATED"/>
    <property type="match status" value="1"/>
</dbReference>
<dbReference type="InterPro" id="IPR031322">
    <property type="entry name" value="Shikimate/glucono_kinase"/>
</dbReference>
<evidence type="ECO:0000256" key="7">
    <source>
        <dbReference type="ARBA" id="ARBA00022840"/>
    </source>
</evidence>
<evidence type="ECO:0000256" key="1">
    <source>
        <dbReference type="ARBA" id="ARBA00004761"/>
    </source>
</evidence>
<evidence type="ECO:0000256" key="3">
    <source>
        <dbReference type="ARBA" id="ARBA00012054"/>
    </source>
</evidence>
<keyword evidence="7 9" id="KW-0067">ATP-binding</keyword>
<dbReference type="AlphaFoldDB" id="A0A4V1QS24"/>
<evidence type="ECO:0000313" key="10">
    <source>
        <dbReference type="EMBL" id="RXZ46903.1"/>
    </source>
</evidence>
<dbReference type="GO" id="GO:0005737">
    <property type="term" value="C:cytoplasm"/>
    <property type="evidence" value="ECO:0007669"/>
    <property type="project" value="TreeGrafter"/>
</dbReference>
<keyword evidence="4 9" id="KW-0808">Transferase</keyword>
<dbReference type="Gene3D" id="3.40.50.300">
    <property type="entry name" value="P-loop containing nucleotide triphosphate hydrolases"/>
    <property type="match status" value="1"/>
</dbReference>
<comment type="pathway">
    <text evidence="1">Carbohydrate acid metabolism.</text>
</comment>
<dbReference type="InterPro" id="IPR027417">
    <property type="entry name" value="P-loop_NTPase"/>
</dbReference>
<evidence type="ECO:0000256" key="4">
    <source>
        <dbReference type="ARBA" id="ARBA00022679"/>
    </source>
</evidence>
<evidence type="ECO:0000256" key="2">
    <source>
        <dbReference type="ARBA" id="ARBA00008420"/>
    </source>
</evidence>
<evidence type="ECO:0000256" key="9">
    <source>
        <dbReference type="RuleBase" id="RU363066"/>
    </source>
</evidence>
<comment type="similarity">
    <text evidence="2 9">Belongs to the gluconokinase GntK/GntV family.</text>
</comment>
<dbReference type="InterPro" id="IPR006001">
    <property type="entry name" value="Therm_gnt_kin"/>
</dbReference>
<keyword evidence="11" id="KW-1185">Reference proteome</keyword>
<dbReference type="Proteomes" id="UP000292881">
    <property type="component" value="Unassembled WGS sequence"/>
</dbReference>
<evidence type="ECO:0000313" key="11">
    <source>
        <dbReference type="Proteomes" id="UP000292881"/>
    </source>
</evidence>
<dbReference type="SUPFAM" id="SSF52540">
    <property type="entry name" value="P-loop containing nucleoside triphosphate hydrolases"/>
    <property type="match status" value="1"/>
</dbReference>
<comment type="catalytic activity">
    <reaction evidence="8 9">
        <text>D-gluconate + ATP = 6-phospho-D-gluconate + ADP + H(+)</text>
        <dbReference type="Rhea" id="RHEA:19433"/>
        <dbReference type="ChEBI" id="CHEBI:15378"/>
        <dbReference type="ChEBI" id="CHEBI:18391"/>
        <dbReference type="ChEBI" id="CHEBI:30616"/>
        <dbReference type="ChEBI" id="CHEBI:58759"/>
        <dbReference type="ChEBI" id="CHEBI:456216"/>
        <dbReference type="EC" id="2.7.1.12"/>
    </reaction>
</comment>
<dbReference type="GO" id="GO:0005975">
    <property type="term" value="P:carbohydrate metabolic process"/>
    <property type="evidence" value="ECO:0007669"/>
    <property type="project" value="InterPro"/>
</dbReference>
<organism evidence="10 11">
    <name type="scientific">Agromyces binzhouensis</name>
    <dbReference type="NCBI Taxonomy" id="1817495"/>
    <lineage>
        <taxon>Bacteria</taxon>
        <taxon>Bacillati</taxon>
        <taxon>Actinomycetota</taxon>
        <taxon>Actinomycetes</taxon>
        <taxon>Micrococcales</taxon>
        <taxon>Microbacteriaceae</taxon>
        <taxon>Agromyces</taxon>
    </lineage>
</organism>
<dbReference type="CDD" id="cd02021">
    <property type="entry name" value="GntK"/>
    <property type="match status" value="1"/>
</dbReference>
<dbReference type="EC" id="2.7.1.12" evidence="3 9"/>
<accession>A0A4V1QS24</accession>
<evidence type="ECO:0000256" key="8">
    <source>
        <dbReference type="ARBA" id="ARBA00048090"/>
    </source>
</evidence>
<proteinExistence type="inferred from homology"/>
<protein>
    <recommendedName>
        <fullName evidence="3 9">Gluconokinase</fullName>
        <ecNumber evidence="3 9">2.7.1.12</ecNumber>
    </recommendedName>
</protein>
<comment type="caution">
    <text evidence="10">The sequence shown here is derived from an EMBL/GenBank/DDBJ whole genome shotgun (WGS) entry which is preliminary data.</text>
</comment>
<dbReference type="PANTHER" id="PTHR43442">
    <property type="entry name" value="GLUCONOKINASE-RELATED"/>
    <property type="match status" value="1"/>
</dbReference>
<dbReference type="GO" id="GO:0046316">
    <property type="term" value="F:gluconokinase activity"/>
    <property type="evidence" value="ECO:0007669"/>
    <property type="project" value="UniProtKB-EC"/>
</dbReference>
<dbReference type="GO" id="GO:0005524">
    <property type="term" value="F:ATP binding"/>
    <property type="evidence" value="ECO:0007669"/>
    <property type="project" value="UniProtKB-KW"/>
</dbReference>
<sequence length="161" mass="16621">MGVSASGKSTVGALLAERLGVPFVDADDVHPPANVAKMRSGVPLDDADRGPWLDQVGAVLAGAADDGVVVACSALRRTYRERLLALAPATRFVHLDLSEAELARRAGSRVGHFMPPSLLASQLATLERLAPGEPGIVVDADGRADHVVDLVAAALEADPSS</sequence>
<dbReference type="NCBIfam" id="TIGR01313">
    <property type="entry name" value="therm_gnt_kin"/>
    <property type="match status" value="1"/>
</dbReference>
<keyword evidence="6 9" id="KW-0418">Kinase</keyword>
<evidence type="ECO:0000256" key="6">
    <source>
        <dbReference type="ARBA" id="ARBA00022777"/>
    </source>
</evidence>